<sequence length="160" mass="17859">MSAALWSYLGAGRQCLSAATRAFSTGVPFRAEQIQLPTFQRYIKTPQDFLKAVGRELDTKVTVDSWEALWAKRGKHFKADGLAVRDRRYLLWCMAKFKAGVPTTVFAHEPPPKKKIRGWGPAMQDGKRPRSRAEKARRKTIARTNGGNVSMYATSQASAA</sequence>
<evidence type="ECO:0000313" key="7">
    <source>
        <dbReference type="EMBL" id="KIY72471.1"/>
    </source>
</evidence>
<dbReference type="SMART" id="SM01238">
    <property type="entry name" value="IGR"/>
    <property type="match status" value="1"/>
</dbReference>
<dbReference type="Proteomes" id="UP000054007">
    <property type="component" value="Unassembled WGS sequence"/>
</dbReference>
<evidence type="ECO:0000313" key="8">
    <source>
        <dbReference type="Proteomes" id="UP000054007"/>
    </source>
</evidence>
<evidence type="ECO:0000256" key="1">
    <source>
        <dbReference type="ARBA" id="ARBA00004173"/>
    </source>
</evidence>
<dbReference type="GO" id="GO:0005739">
    <property type="term" value="C:mitochondrion"/>
    <property type="evidence" value="ECO:0007669"/>
    <property type="project" value="UniProtKB-SubCell"/>
</dbReference>
<feature type="domain" description="Small ribosomal subunit protein mS41 SAM" evidence="6">
    <location>
        <begin position="46"/>
        <end position="100"/>
    </location>
</feature>
<evidence type="ECO:0000256" key="4">
    <source>
        <dbReference type="ARBA" id="ARBA00035129"/>
    </source>
</evidence>
<dbReference type="STRING" id="1314674.A0A0D7BS89"/>
<dbReference type="Pfam" id="PF09597">
    <property type="entry name" value="SAM_Ribosomal_mS41"/>
    <property type="match status" value="1"/>
</dbReference>
<dbReference type="OrthoDB" id="18595at2759"/>
<name>A0A0D7BS89_9AGAR</name>
<comment type="similarity">
    <text evidence="2">Belongs to the mitochondrion-specific ribosomal protein mS41 family.</text>
</comment>
<keyword evidence="8" id="KW-1185">Reference proteome</keyword>
<evidence type="ECO:0000256" key="2">
    <source>
        <dbReference type="ARBA" id="ARBA00010492"/>
    </source>
</evidence>
<accession>A0A0D7BS89</accession>
<reference evidence="7 8" key="1">
    <citation type="journal article" date="2015" name="Fungal Genet. Biol.">
        <title>Evolution of novel wood decay mechanisms in Agaricales revealed by the genome sequences of Fistulina hepatica and Cylindrobasidium torrendii.</title>
        <authorList>
            <person name="Floudas D."/>
            <person name="Held B.W."/>
            <person name="Riley R."/>
            <person name="Nagy L.G."/>
            <person name="Koehler G."/>
            <person name="Ransdell A.S."/>
            <person name="Younus H."/>
            <person name="Chow J."/>
            <person name="Chiniquy J."/>
            <person name="Lipzen A."/>
            <person name="Tritt A."/>
            <person name="Sun H."/>
            <person name="Haridas S."/>
            <person name="LaButti K."/>
            <person name="Ohm R.A."/>
            <person name="Kues U."/>
            <person name="Blanchette R.A."/>
            <person name="Grigoriev I.V."/>
            <person name="Minto R.E."/>
            <person name="Hibbett D.S."/>
        </authorList>
    </citation>
    <scope>NUCLEOTIDE SEQUENCE [LARGE SCALE GENOMIC DNA]</scope>
    <source>
        <strain evidence="7 8">FP15055 ss-10</strain>
    </source>
</reference>
<feature type="region of interest" description="Disordered" evidence="5">
    <location>
        <begin position="108"/>
        <end position="160"/>
    </location>
</feature>
<gene>
    <name evidence="7" type="ORF">CYLTODRAFT_486309</name>
</gene>
<keyword evidence="3" id="KW-0496">Mitochondrion</keyword>
<dbReference type="EMBL" id="KN880443">
    <property type="protein sequence ID" value="KIY72471.1"/>
    <property type="molecule type" value="Genomic_DNA"/>
</dbReference>
<protein>
    <recommendedName>
        <fullName evidence="4">Small ribosomal subunit protein mS41</fullName>
    </recommendedName>
</protein>
<comment type="subcellular location">
    <subcellularLocation>
        <location evidence="1">Mitochondrion</location>
    </subcellularLocation>
</comment>
<dbReference type="InterPro" id="IPR019083">
    <property type="entry name" value="SAM_Ribosomal_mS41"/>
</dbReference>
<dbReference type="PANTHER" id="PTHR28235:SF1">
    <property type="entry name" value="SMALL RIBOSOMAL SUBUNIT PROTEIN MS41"/>
    <property type="match status" value="1"/>
</dbReference>
<dbReference type="AlphaFoldDB" id="A0A0D7BS89"/>
<evidence type="ECO:0000256" key="3">
    <source>
        <dbReference type="ARBA" id="ARBA00023128"/>
    </source>
</evidence>
<dbReference type="InterPro" id="IPR039603">
    <property type="entry name" value="Ribosomal_mS41"/>
</dbReference>
<feature type="compositionally biased region" description="Polar residues" evidence="5">
    <location>
        <begin position="142"/>
        <end position="160"/>
    </location>
</feature>
<evidence type="ECO:0000259" key="6">
    <source>
        <dbReference type="SMART" id="SM01238"/>
    </source>
</evidence>
<feature type="compositionally biased region" description="Basic and acidic residues" evidence="5">
    <location>
        <begin position="125"/>
        <end position="134"/>
    </location>
</feature>
<evidence type="ECO:0000256" key="5">
    <source>
        <dbReference type="SAM" id="MobiDB-lite"/>
    </source>
</evidence>
<proteinExistence type="inferred from homology"/>
<dbReference type="PANTHER" id="PTHR28235">
    <property type="entry name" value="PROTEIN FYV4, MITOCHONDRIAL"/>
    <property type="match status" value="1"/>
</dbReference>
<organism evidence="7 8">
    <name type="scientific">Cylindrobasidium torrendii FP15055 ss-10</name>
    <dbReference type="NCBI Taxonomy" id="1314674"/>
    <lineage>
        <taxon>Eukaryota</taxon>
        <taxon>Fungi</taxon>
        <taxon>Dikarya</taxon>
        <taxon>Basidiomycota</taxon>
        <taxon>Agaricomycotina</taxon>
        <taxon>Agaricomycetes</taxon>
        <taxon>Agaricomycetidae</taxon>
        <taxon>Agaricales</taxon>
        <taxon>Marasmiineae</taxon>
        <taxon>Physalacriaceae</taxon>
        <taxon>Cylindrobasidium</taxon>
    </lineage>
</organism>